<dbReference type="Gene3D" id="2.60.40.10">
    <property type="entry name" value="Immunoglobulins"/>
    <property type="match status" value="1"/>
</dbReference>
<dbReference type="Ensembl" id="ENSGMOT00000031975.1">
    <property type="protein sequence ID" value="ENSGMOP00000049906.1"/>
    <property type="gene ID" value="ENSGMOG00000013234.2"/>
</dbReference>
<dbReference type="InterPro" id="IPR036055">
    <property type="entry name" value="LDL_receptor-like_sf"/>
</dbReference>
<evidence type="ECO:0000256" key="8">
    <source>
        <dbReference type="PROSITE-ProRule" id="PRU00124"/>
    </source>
</evidence>
<dbReference type="GeneTree" id="ENSGT00940000164935"/>
<dbReference type="GO" id="GO:0008544">
    <property type="term" value="P:epidermis development"/>
    <property type="evidence" value="ECO:0007669"/>
    <property type="project" value="TreeGrafter"/>
</dbReference>
<dbReference type="Pfam" id="PF07502">
    <property type="entry name" value="MANEC"/>
    <property type="match status" value="1"/>
</dbReference>
<dbReference type="GO" id="GO:0030198">
    <property type="term" value="P:extracellular matrix organization"/>
    <property type="evidence" value="ECO:0007669"/>
    <property type="project" value="TreeGrafter"/>
</dbReference>
<dbReference type="InterPro" id="IPR022409">
    <property type="entry name" value="PKD/Chitinase_dom"/>
</dbReference>
<evidence type="ECO:0000313" key="14">
    <source>
        <dbReference type="Ensembl" id="ENSGMOP00000049906.1"/>
    </source>
</evidence>
<feature type="signal peptide" evidence="11">
    <location>
        <begin position="1"/>
        <end position="21"/>
    </location>
</feature>
<feature type="domain" description="BPTI/Kunitz inhibitor" evidence="12">
    <location>
        <begin position="241"/>
        <end position="291"/>
    </location>
</feature>
<dbReference type="PROSITE" id="PS50986">
    <property type="entry name" value="MANSC"/>
    <property type="match status" value="1"/>
</dbReference>
<evidence type="ECO:0000256" key="2">
    <source>
        <dbReference type="ARBA" id="ARBA00022692"/>
    </source>
</evidence>
<keyword evidence="15" id="KW-1185">Reference proteome</keyword>
<protein>
    <submittedName>
        <fullName evidence="14">Serine peptidase inhibitor, Kunitz type 1 b</fullName>
    </submittedName>
</protein>
<dbReference type="PANTHER" id="PTHR46750">
    <property type="entry name" value="KUNITZ-TYPE PROTEASE INHIBITOR 1"/>
    <property type="match status" value="1"/>
</dbReference>
<dbReference type="InterPro" id="IPR002223">
    <property type="entry name" value="Kunitz_BPTI"/>
</dbReference>
<sequence length="503" mass="54568">MWLRIGLMSAVLIQTLHMINAQDCASKFRNGKKDFVVDLQASVERGAELIASSQVTNAEDCMETCCLLPQCNVVLVDERNSGRSTCSLFNCLYKKGYACRFVGKKGFSSFVLDSVYQQHLDAPEAEGEPPFLTPVLVSQGPSAGPVAVAGRNVVVRPGEEVTLRGVESRAPEDATITSYRWSIKKGNPSVKMTPTGDQLRVSNLVAGTYDFTLHVTDSNGQSDDATVNIQVLNQEESDMYCLVAKEVGLCRASFPRWHYNAATARCEEFVYGGCKGNNNNFLSEQECGKACANVKAPTGRSVTLPGKEDCTAPCGDEEFQCASGCCIDRSQECDGQAQCTDESDESRCAQLNETFSSLLEVSFADHLAFCTEPPKVGPCYENQSAWYYNPIQQQCHPFIYSGCQGNDNHFESKDECEKSCHGVTRSALFAPGRFEELEGSDSGSIAIAIVLAVSILALLAVLAFFFLKGHKKGAHQPVATAPPLSGEGGEDDTVVYRSTTKPV</sequence>
<dbReference type="SMART" id="SM00765">
    <property type="entry name" value="MANEC"/>
    <property type="match status" value="1"/>
</dbReference>
<feature type="disulfide bond" evidence="8">
    <location>
        <begin position="321"/>
        <end position="339"/>
    </location>
</feature>
<feature type="transmembrane region" description="Helical" evidence="10">
    <location>
        <begin position="445"/>
        <end position="467"/>
    </location>
</feature>
<dbReference type="OMA" id="HRNRFVC"/>
<evidence type="ECO:0000256" key="4">
    <source>
        <dbReference type="ARBA" id="ARBA00022989"/>
    </source>
</evidence>
<dbReference type="PANTHER" id="PTHR46750:SF1">
    <property type="entry name" value="KUNITZ-TYPE PROTEASE INHIBITOR 1"/>
    <property type="match status" value="1"/>
</dbReference>
<feature type="disulfide bond" evidence="8">
    <location>
        <begin position="333"/>
        <end position="348"/>
    </location>
</feature>
<dbReference type="InterPro" id="IPR002172">
    <property type="entry name" value="LDrepeatLR_classA_rpt"/>
</dbReference>
<evidence type="ECO:0000313" key="15">
    <source>
        <dbReference type="Proteomes" id="UP000694546"/>
    </source>
</evidence>
<dbReference type="CDD" id="cd22623">
    <property type="entry name" value="Kunitz_HAI1_1-like"/>
    <property type="match status" value="1"/>
</dbReference>
<dbReference type="InterPro" id="IPR035986">
    <property type="entry name" value="PKD_dom_sf"/>
</dbReference>
<feature type="region of interest" description="Disordered" evidence="9">
    <location>
        <begin position="478"/>
        <end position="503"/>
    </location>
</feature>
<dbReference type="PROSITE" id="PS00280">
    <property type="entry name" value="BPTI_KUNITZ_1"/>
    <property type="match status" value="2"/>
</dbReference>
<dbReference type="CDD" id="cd22624">
    <property type="entry name" value="Kunitz_HAI1_2-like"/>
    <property type="match status" value="1"/>
</dbReference>
<dbReference type="SMART" id="SM00192">
    <property type="entry name" value="LDLa"/>
    <property type="match status" value="1"/>
</dbReference>
<dbReference type="Pfam" id="PF22352">
    <property type="entry name" value="K319L-like_PKD"/>
    <property type="match status" value="1"/>
</dbReference>
<feature type="chain" id="PRO_5046375122" evidence="11">
    <location>
        <begin position="22"/>
        <end position="503"/>
    </location>
</feature>
<dbReference type="InterPro" id="IPR011106">
    <property type="entry name" value="MANSC_N"/>
</dbReference>
<keyword evidence="2 10" id="KW-0812">Transmembrane</keyword>
<dbReference type="InterPro" id="IPR023415">
    <property type="entry name" value="LDLR_class-A_CS"/>
</dbReference>
<dbReference type="AlphaFoldDB" id="A0A8C5BRE5"/>
<feature type="domain" description="MANSC" evidence="13">
    <location>
        <begin position="31"/>
        <end position="110"/>
    </location>
</feature>
<accession>A0A8C5BRE5</accession>
<dbReference type="Proteomes" id="UP000694546">
    <property type="component" value="Chromosome 21"/>
</dbReference>
<comment type="subcellular location">
    <subcellularLocation>
        <location evidence="1">Membrane</location>
    </subcellularLocation>
</comment>
<keyword evidence="3 11" id="KW-0732">Signal</keyword>
<keyword evidence="7" id="KW-0325">Glycoprotein</keyword>
<dbReference type="PROSITE" id="PS50068">
    <property type="entry name" value="LDLRA_2"/>
    <property type="match status" value="1"/>
</dbReference>
<dbReference type="SUPFAM" id="SSF57362">
    <property type="entry name" value="BPTI-like"/>
    <property type="match status" value="2"/>
</dbReference>
<dbReference type="CDD" id="cd00112">
    <property type="entry name" value="LDLa"/>
    <property type="match status" value="1"/>
</dbReference>
<evidence type="ECO:0000256" key="6">
    <source>
        <dbReference type="ARBA" id="ARBA00023157"/>
    </source>
</evidence>
<dbReference type="SMART" id="SM00131">
    <property type="entry name" value="KU"/>
    <property type="match status" value="2"/>
</dbReference>
<evidence type="ECO:0000259" key="13">
    <source>
        <dbReference type="PROSITE" id="PS50986"/>
    </source>
</evidence>
<dbReference type="PRINTS" id="PR00759">
    <property type="entry name" value="BASICPTASE"/>
</dbReference>
<dbReference type="Pfam" id="PF00057">
    <property type="entry name" value="Ldl_recept_a"/>
    <property type="match status" value="1"/>
</dbReference>
<reference evidence="14" key="2">
    <citation type="submission" date="2025-09" db="UniProtKB">
        <authorList>
            <consortium name="Ensembl"/>
        </authorList>
    </citation>
    <scope>IDENTIFICATION</scope>
</reference>
<dbReference type="Pfam" id="PF00014">
    <property type="entry name" value="Kunitz_BPTI"/>
    <property type="match status" value="2"/>
</dbReference>
<dbReference type="GO" id="GO:0005886">
    <property type="term" value="C:plasma membrane"/>
    <property type="evidence" value="ECO:0007669"/>
    <property type="project" value="TreeGrafter"/>
</dbReference>
<evidence type="ECO:0000256" key="5">
    <source>
        <dbReference type="ARBA" id="ARBA00023136"/>
    </source>
</evidence>
<keyword evidence="4 10" id="KW-1133">Transmembrane helix</keyword>
<feature type="disulfide bond" evidence="8">
    <location>
        <begin position="314"/>
        <end position="326"/>
    </location>
</feature>
<feature type="domain" description="BPTI/Kunitz inhibitor" evidence="12">
    <location>
        <begin position="370"/>
        <end position="420"/>
    </location>
</feature>
<dbReference type="GO" id="GO:0060429">
    <property type="term" value="P:epithelium development"/>
    <property type="evidence" value="ECO:0007669"/>
    <property type="project" value="TreeGrafter"/>
</dbReference>
<evidence type="ECO:0000256" key="10">
    <source>
        <dbReference type="SAM" id="Phobius"/>
    </source>
</evidence>
<evidence type="ECO:0000256" key="11">
    <source>
        <dbReference type="SAM" id="SignalP"/>
    </source>
</evidence>
<evidence type="ECO:0000256" key="9">
    <source>
        <dbReference type="SAM" id="MobiDB-lite"/>
    </source>
</evidence>
<evidence type="ECO:0000259" key="12">
    <source>
        <dbReference type="PROSITE" id="PS50279"/>
    </source>
</evidence>
<evidence type="ECO:0000256" key="7">
    <source>
        <dbReference type="ARBA" id="ARBA00023180"/>
    </source>
</evidence>
<dbReference type="SUPFAM" id="SSF57424">
    <property type="entry name" value="LDL receptor-like module"/>
    <property type="match status" value="1"/>
</dbReference>
<organism evidence="14 15">
    <name type="scientific">Gadus morhua</name>
    <name type="common">Atlantic cod</name>
    <dbReference type="NCBI Taxonomy" id="8049"/>
    <lineage>
        <taxon>Eukaryota</taxon>
        <taxon>Metazoa</taxon>
        <taxon>Chordata</taxon>
        <taxon>Craniata</taxon>
        <taxon>Vertebrata</taxon>
        <taxon>Euteleostomi</taxon>
        <taxon>Actinopterygii</taxon>
        <taxon>Neopterygii</taxon>
        <taxon>Teleostei</taxon>
        <taxon>Neoteleostei</taxon>
        <taxon>Acanthomorphata</taxon>
        <taxon>Zeiogadaria</taxon>
        <taxon>Gadariae</taxon>
        <taxon>Gadiformes</taxon>
        <taxon>Gadoidei</taxon>
        <taxon>Gadidae</taxon>
        <taxon>Gadus</taxon>
    </lineage>
</organism>
<proteinExistence type="predicted"/>
<dbReference type="InterPro" id="IPR013980">
    <property type="entry name" value="MANSC_dom"/>
</dbReference>
<dbReference type="GO" id="GO:0004867">
    <property type="term" value="F:serine-type endopeptidase inhibitor activity"/>
    <property type="evidence" value="ECO:0007669"/>
    <property type="project" value="InterPro"/>
</dbReference>
<keyword evidence="5 10" id="KW-0472">Membrane</keyword>
<dbReference type="InterPro" id="IPR020901">
    <property type="entry name" value="Prtase_inh_Kunz-CS"/>
</dbReference>
<dbReference type="Gene3D" id="4.10.400.10">
    <property type="entry name" value="Low-density Lipoprotein Receptor"/>
    <property type="match status" value="1"/>
</dbReference>
<dbReference type="PROSITE" id="PS01209">
    <property type="entry name" value="LDLRA_1"/>
    <property type="match status" value="1"/>
</dbReference>
<dbReference type="InterPro" id="IPR013783">
    <property type="entry name" value="Ig-like_fold"/>
</dbReference>
<dbReference type="SUPFAM" id="SSF49299">
    <property type="entry name" value="PKD domain"/>
    <property type="match status" value="1"/>
</dbReference>
<reference evidence="14" key="1">
    <citation type="submission" date="2025-08" db="UniProtKB">
        <authorList>
            <consortium name="Ensembl"/>
        </authorList>
    </citation>
    <scope>IDENTIFICATION</scope>
</reference>
<dbReference type="Gene3D" id="4.10.410.10">
    <property type="entry name" value="Pancreatic trypsin inhibitor Kunitz domain"/>
    <property type="match status" value="2"/>
</dbReference>
<evidence type="ECO:0000256" key="1">
    <source>
        <dbReference type="ARBA" id="ARBA00004370"/>
    </source>
</evidence>
<dbReference type="PROSITE" id="PS50279">
    <property type="entry name" value="BPTI_KUNITZ_2"/>
    <property type="match status" value="2"/>
</dbReference>
<dbReference type="SMART" id="SM00089">
    <property type="entry name" value="PKD"/>
    <property type="match status" value="1"/>
</dbReference>
<keyword evidence="6 8" id="KW-1015">Disulfide bond</keyword>
<name>A0A8C5BRE5_GADMO</name>
<evidence type="ECO:0000256" key="3">
    <source>
        <dbReference type="ARBA" id="ARBA00022729"/>
    </source>
</evidence>
<dbReference type="CDD" id="cd00146">
    <property type="entry name" value="PKD"/>
    <property type="match status" value="1"/>
</dbReference>
<dbReference type="InterPro" id="IPR036880">
    <property type="entry name" value="Kunitz_BPTI_sf"/>
</dbReference>